<sequence length="43" mass="4557">MGKTLCDISPGKFPALQAHGTPSAEVSAAAGLIRFGQPWRDHH</sequence>
<dbReference type="RefSeq" id="WP_310836946.1">
    <property type="nucleotide sequence ID" value="NZ_JAVLSM010000004.1"/>
</dbReference>
<accession>A0AAE4G8V5</accession>
<protein>
    <submittedName>
        <fullName evidence="1">Uncharacterized protein</fullName>
    </submittedName>
</protein>
<comment type="caution">
    <text evidence="1">The sequence shown here is derived from an EMBL/GenBank/DDBJ whole genome shotgun (WGS) entry which is preliminary data.</text>
</comment>
<proteinExistence type="predicted"/>
<organism evidence="1">
    <name type="scientific">Herbaspirillum huttiense subsp. nephrolepidis</name>
    <dbReference type="NCBI Taxonomy" id="3075126"/>
    <lineage>
        <taxon>Bacteria</taxon>
        <taxon>Pseudomonadati</taxon>
        <taxon>Pseudomonadota</taxon>
        <taxon>Betaproteobacteria</taxon>
        <taxon>Burkholderiales</taxon>
        <taxon>Oxalobacteraceae</taxon>
        <taxon>Herbaspirillum</taxon>
    </lineage>
</organism>
<reference evidence="1" key="1">
    <citation type="submission" date="2023-02" db="EMBL/GenBank/DDBJ databases">
        <title>Description of Herbaspirillum huttiense subsp. nephrolepsisexaltata and Herbaspirillum huttiense subsp. lycopersicon.</title>
        <authorList>
            <person name="Poudel M."/>
            <person name="Sharma A."/>
            <person name="Goss E."/>
            <person name="Tapia J.H."/>
            <person name="Harmon C.M."/>
            <person name="Jones J.B."/>
        </authorList>
    </citation>
    <scope>NUCLEOTIDE SEQUENCE</scope>
    <source>
        <strain evidence="1">NC40101</strain>
    </source>
</reference>
<name>A0AAE4G8V5_9BURK</name>
<dbReference type="EMBL" id="JAVRAA010000003">
    <property type="protein sequence ID" value="MDT0336876.1"/>
    <property type="molecule type" value="Genomic_DNA"/>
</dbReference>
<evidence type="ECO:0000313" key="1">
    <source>
        <dbReference type="EMBL" id="MDT0336876.1"/>
    </source>
</evidence>
<gene>
    <name evidence="1" type="ORF">RJN63_08560</name>
</gene>
<dbReference type="AlphaFoldDB" id="A0AAE4G8V5"/>